<dbReference type="InterPro" id="IPR009241">
    <property type="entry name" value="HigB-like"/>
</dbReference>
<evidence type="ECO:0000313" key="2">
    <source>
        <dbReference type="Proteomes" id="UP000565715"/>
    </source>
</evidence>
<reference evidence="1 2" key="1">
    <citation type="submission" date="2020-04" db="EMBL/GenBank/DDBJ databases">
        <title>MicrobeNet Type strains.</title>
        <authorList>
            <person name="Nicholson A.C."/>
        </authorList>
    </citation>
    <scope>NUCLEOTIDE SEQUENCE [LARGE SCALE GENOMIC DNA]</scope>
    <source>
        <strain evidence="1 2">DSM 45078</strain>
    </source>
</reference>
<comment type="caution">
    <text evidence="1">The sequence shown here is derived from an EMBL/GenBank/DDBJ whole genome shotgun (WGS) entry which is preliminary data.</text>
</comment>
<gene>
    <name evidence="1" type="ORF">HGA13_14945</name>
</gene>
<dbReference type="RefSeq" id="WP_068042900.1">
    <property type="nucleotide sequence ID" value="NZ_JAAXOO010000003.1"/>
</dbReference>
<sequence length="126" mass="14682">MDTMSLYAVEIEPEVADWLRSLPDRDFGRVDTYVGILAEQAETLGEPWSRNLGDKLRELRFHLHPLEMRVTYWLAPGRRVILLTVFRKTKMRETAEVDRAKLLRKVCEAEHTHARSSFNREVNGDG</sequence>
<accession>A0A846XGM7</accession>
<dbReference type="AlphaFoldDB" id="A0A846XGM7"/>
<protein>
    <submittedName>
        <fullName evidence="1">Type II toxin-antitoxin system RelE/ParE family toxin</fullName>
    </submittedName>
</protein>
<dbReference type="Proteomes" id="UP000565715">
    <property type="component" value="Unassembled WGS sequence"/>
</dbReference>
<evidence type="ECO:0000313" key="1">
    <source>
        <dbReference type="EMBL" id="NKY34359.1"/>
    </source>
</evidence>
<organism evidence="1 2">
    <name type="scientific">Nocardia speluncae</name>
    <dbReference type="NCBI Taxonomy" id="419477"/>
    <lineage>
        <taxon>Bacteria</taxon>
        <taxon>Bacillati</taxon>
        <taxon>Actinomycetota</taxon>
        <taxon>Actinomycetes</taxon>
        <taxon>Mycobacteriales</taxon>
        <taxon>Nocardiaceae</taxon>
        <taxon>Nocardia</taxon>
    </lineage>
</organism>
<dbReference type="EMBL" id="JAAXOO010000003">
    <property type="protein sequence ID" value="NKY34359.1"/>
    <property type="molecule type" value="Genomic_DNA"/>
</dbReference>
<keyword evidence="2" id="KW-1185">Reference proteome</keyword>
<name>A0A846XGM7_9NOCA</name>
<dbReference type="Pfam" id="PF05973">
    <property type="entry name" value="Gp49"/>
    <property type="match status" value="1"/>
</dbReference>
<proteinExistence type="predicted"/>